<evidence type="ECO:0000256" key="3">
    <source>
        <dbReference type="ARBA" id="ARBA00023004"/>
    </source>
</evidence>
<evidence type="ECO:0000313" key="6">
    <source>
        <dbReference type="EMBL" id="QOI69387.1"/>
    </source>
</evidence>
<dbReference type="PANTHER" id="PTHR11228:SF7">
    <property type="entry name" value="PQQA PEPTIDE CYCLASE"/>
    <property type="match status" value="1"/>
</dbReference>
<dbReference type="InterPro" id="IPR058240">
    <property type="entry name" value="rSAM_sf"/>
</dbReference>
<proteinExistence type="predicted"/>
<keyword evidence="7" id="KW-1185">Reference proteome</keyword>
<dbReference type="Pfam" id="PF04055">
    <property type="entry name" value="Radical_SAM"/>
    <property type="match status" value="1"/>
</dbReference>
<evidence type="ECO:0000256" key="2">
    <source>
        <dbReference type="ARBA" id="ARBA00022723"/>
    </source>
</evidence>
<dbReference type="InterPro" id="IPR007197">
    <property type="entry name" value="rSAM"/>
</dbReference>
<dbReference type="Proteomes" id="UP000593835">
    <property type="component" value="Segment"/>
</dbReference>
<dbReference type="GO" id="GO:0051536">
    <property type="term" value="F:iron-sulfur cluster binding"/>
    <property type="evidence" value="ECO:0007669"/>
    <property type="project" value="UniProtKB-KW"/>
</dbReference>
<name>A0A7L8ZK73_9CAUD</name>
<dbReference type="Gene3D" id="3.20.20.70">
    <property type="entry name" value="Aldolase class I"/>
    <property type="match status" value="1"/>
</dbReference>
<evidence type="ECO:0000256" key="1">
    <source>
        <dbReference type="ARBA" id="ARBA00022691"/>
    </source>
</evidence>
<keyword evidence="2" id="KW-0479">Metal-binding</keyword>
<protein>
    <submittedName>
        <fullName evidence="6">Putative radical SAM protein</fullName>
    </submittedName>
</protein>
<evidence type="ECO:0000259" key="5">
    <source>
        <dbReference type="Pfam" id="PF04055"/>
    </source>
</evidence>
<keyword evidence="3" id="KW-0408">Iron</keyword>
<keyword evidence="1" id="KW-0949">S-adenosyl-L-methionine</keyword>
<evidence type="ECO:0000256" key="4">
    <source>
        <dbReference type="ARBA" id="ARBA00023014"/>
    </source>
</evidence>
<dbReference type="SFLD" id="SFLDS00029">
    <property type="entry name" value="Radical_SAM"/>
    <property type="match status" value="1"/>
</dbReference>
<dbReference type="PANTHER" id="PTHR11228">
    <property type="entry name" value="RADICAL SAM DOMAIN PROTEIN"/>
    <property type="match status" value="1"/>
</dbReference>
<dbReference type="SUPFAM" id="SSF102114">
    <property type="entry name" value="Radical SAM enzymes"/>
    <property type="match status" value="1"/>
</dbReference>
<gene>
    <name evidence="6" type="ORF">F379_101</name>
</gene>
<dbReference type="InterPro" id="IPR050377">
    <property type="entry name" value="Radical_SAM_PqqE_MftC-like"/>
</dbReference>
<evidence type="ECO:0000313" key="7">
    <source>
        <dbReference type="Proteomes" id="UP000593835"/>
    </source>
</evidence>
<feature type="domain" description="Radical SAM core" evidence="5">
    <location>
        <begin position="15"/>
        <end position="149"/>
    </location>
</feature>
<organism evidence="6 7">
    <name type="scientific">Campylobacter phage F379</name>
    <dbReference type="NCBI Taxonomy" id="2776767"/>
    <lineage>
        <taxon>Viruses</taxon>
        <taxon>Duplodnaviria</taxon>
        <taxon>Heunggongvirae</taxon>
        <taxon>Uroviricota</taxon>
        <taxon>Caudoviricetes</taxon>
        <taxon>Connertonviridae</taxon>
        <taxon>Firehammervirus</taxon>
        <taxon>Firehammervirus F379</taxon>
    </lineage>
</organism>
<sequence>MLYTLDDIKVVDMGLSNRCNLRCVLCPYVHKKIYEQSPHYVNVSKLIDFLDKLKNIEVIIIEGNYCEPTLHPELPKLLEYIKTRPIDIRLSTNASTHNTEYWYKMGSLLKSNDIVRFAIDGSTQELHSKYRVNSKLDKVLENHRSLKSNPDFRGITVLQNIQFAYNQNDKENIYNLFKKEKFDYLSYLKCYPTSIQNQSEFNPPTKIKKYMDFYEKLLKTQKDISVICDSFNRHEIYVNHMGNINICGSLDEDEVHTGVNIESSDSDIEKFLNTRWCEPKCGVTCQSCCNYYCYTLGEKYPDILIDQNGVRLEMNYFTKELKNEEYNAGHRITRSKTNLI</sequence>
<dbReference type="GO" id="GO:0046872">
    <property type="term" value="F:metal ion binding"/>
    <property type="evidence" value="ECO:0007669"/>
    <property type="project" value="UniProtKB-KW"/>
</dbReference>
<dbReference type="InterPro" id="IPR013785">
    <property type="entry name" value="Aldolase_TIM"/>
</dbReference>
<dbReference type="EMBL" id="MT932329">
    <property type="protein sequence ID" value="QOI69387.1"/>
    <property type="molecule type" value="Genomic_DNA"/>
</dbReference>
<dbReference type="SFLD" id="SFLDG01067">
    <property type="entry name" value="SPASM/twitch_domain_containing"/>
    <property type="match status" value="1"/>
</dbReference>
<dbReference type="GO" id="GO:0003824">
    <property type="term" value="F:catalytic activity"/>
    <property type="evidence" value="ECO:0007669"/>
    <property type="project" value="InterPro"/>
</dbReference>
<reference evidence="6 7" key="1">
    <citation type="submission" date="2020-08" db="EMBL/GenBank/DDBJ databases">
        <authorList>
            <person name="Sorensen M.C.H."/>
        </authorList>
    </citation>
    <scope>NUCLEOTIDE SEQUENCE [LARGE SCALE GENOMIC DNA]</scope>
</reference>
<accession>A0A7L8ZK73</accession>
<dbReference type="CDD" id="cd01335">
    <property type="entry name" value="Radical_SAM"/>
    <property type="match status" value="1"/>
</dbReference>
<keyword evidence="4" id="KW-0411">Iron-sulfur</keyword>